<organism>
    <name type="scientific">Pyricularia oryzae (strain P131)</name>
    <name type="common">Rice blast fungus</name>
    <name type="synonym">Magnaporthe oryzae</name>
    <dbReference type="NCBI Taxonomy" id="1143193"/>
    <lineage>
        <taxon>Eukaryota</taxon>
        <taxon>Fungi</taxon>
        <taxon>Dikarya</taxon>
        <taxon>Ascomycota</taxon>
        <taxon>Pezizomycotina</taxon>
        <taxon>Sordariomycetes</taxon>
        <taxon>Sordariomycetidae</taxon>
        <taxon>Magnaporthales</taxon>
        <taxon>Pyriculariaceae</taxon>
        <taxon>Pyricularia</taxon>
    </lineage>
</organism>
<reference evidence="1" key="1">
    <citation type="journal article" date="2012" name="PLoS Genet.">
        <title>Comparative analysis of the genomes of two field isolates of the rice blast fungus Magnaporthe oryzae.</title>
        <authorList>
            <person name="Xue M."/>
            <person name="Yang J."/>
            <person name="Li Z."/>
            <person name="Hu S."/>
            <person name="Yao N."/>
            <person name="Dean R.A."/>
            <person name="Zhao W."/>
            <person name="Shen M."/>
            <person name="Zhang H."/>
            <person name="Li C."/>
            <person name="Liu L."/>
            <person name="Cao L."/>
            <person name="Xu X."/>
            <person name="Xing Y."/>
            <person name="Hsiang T."/>
            <person name="Zhang Z."/>
            <person name="Xu J.R."/>
            <person name="Peng Y.L."/>
        </authorList>
    </citation>
    <scope>NUCLEOTIDE SEQUENCE [LARGE SCALE GENOMIC DNA]</scope>
    <source>
        <strain evidence="1">P131</strain>
    </source>
</reference>
<evidence type="ECO:0000313" key="1">
    <source>
        <dbReference type="EMBL" id="ELQ59063.1"/>
    </source>
</evidence>
<accession>L7IT19</accession>
<sequence length="273" mass="31829">MSTPAWRALRQECKLRGCDFVDVKFRLEFQLTHENPEETPRELLRSARKWIETCPGALELLDNGFYDDQKMSKRFSAYRRKYPRTNTKIMVGLRTSRLTSEDPEADLRERTFVDRRKPHGNVKITLAYDPDKSGTRSVKGTIVLDIGFYLAVQLKSLNPEHPQAKRYILVKKSDYRDQAYQCPASITGKSRDASSFRGKNLSDVAVTFFASAPDDNTQRWPRTYVVGYFKDDTEDVPFYVWSRSVFRNKFGSRVDEEINDARRKCGQIEIRKR</sequence>
<name>L7IT19_PYRO1</name>
<dbReference type="EMBL" id="JH795580">
    <property type="protein sequence ID" value="ELQ59063.1"/>
    <property type="molecule type" value="Genomic_DNA"/>
</dbReference>
<gene>
    <name evidence="1" type="ORF">OOW_P131scaffold01392g1</name>
</gene>
<proteinExistence type="predicted"/>
<dbReference type="AlphaFoldDB" id="L7IT19"/>
<protein>
    <submittedName>
        <fullName evidence="1">Uncharacterized protein</fullName>
    </submittedName>
</protein>